<evidence type="ECO:0000256" key="1">
    <source>
        <dbReference type="SAM" id="Coils"/>
    </source>
</evidence>
<keyword evidence="2" id="KW-0472">Membrane</keyword>
<proteinExistence type="predicted"/>
<dbReference type="RefSeq" id="WP_190352140.1">
    <property type="nucleotide sequence ID" value="NZ_JACJPY010000064.1"/>
</dbReference>
<evidence type="ECO:0000313" key="3">
    <source>
        <dbReference type="EMBL" id="MBD2151723.1"/>
    </source>
</evidence>
<reference evidence="3" key="2">
    <citation type="submission" date="2020-08" db="EMBL/GenBank/DDBJ databases">
        <authorList>
            <person name="Chen M."/>
            <person name="Teng W."/>
            <person name="Zhao L."/>
            <person name="Hu C."/>
            <person name="Zhou Y."/>
            <person name="Han B."/>
            <person name="Song L."/>
            <person name="Shu W."/>
        </authorList>
    </citation>
    <scope>NUCLEOTIDE SEQUENCE</scope>
    <source>
        <strain evidence="3">FACHB-1277</strain>
    </source>
</reference>
<comment type="caution">
    <text evidence="3">The sequence shown here is derived from an EMBL/GenBank/DDBJ whole genome shotgun (WGS) entry which is preliminary data.</text>
</comment>
<feature type="coiled-coil region" evidence="1">
    <location>
        <begin position="59"/>
        <end position="86"/>
    </location>
</feature>
<reference evidence="3" key="1">
    <citation type="journal article" date="2015" name="ISME J.">
        <title>Draft Genome Sequence of Streptomyces incarnatus NRRL8089, which Produces the Nucleoside Antibiotic Sinefungin.</title>
        <authorList>
            <person name="Oshima K."/>
            <person name="Hattori M."/>
            <person name="Shimizu H."/>
            <person name="Fukuda K."/>
            <person name="Nemoto M."/>
            <person name="Inagaki K."/>
            <person name="Tamura T."/>
        </authorList>
    </citation>
    <scope>NUCLEOTIDE SEQUENCE</scope>
    <source>
        <strain evidence="3">FACHB-1277</strain>
    </source>
</reference>
<name>A0A926UVS9_9CYAN</name>
<keyword evidence="2" id="KW-1133">Transmembrane helix</keyword>
<evidence type="ECO:0008006" key="5">
    <source>
        <dbReference type="Google" id="ProtNLM"/>
    </source>
</evidence>
<sequence length="110" mass="11907">MADNSGNFWGGFLFGAAVGGLVGALVAIKLSEPEDEISDRANDGEAMLDKPQTSNEFARRNLEKKIAQLNAAIDSVSQELAIAEDKKGRKPISVEPVREIMRPDYNVSES</sequence>
<accession>A0A926UVS9</accession>
<evidence type="ECO:0000313" key="4">
    <source>
        <dbReference type="Proteomes" id="UP000631421"/>
    </source>
</evidence>
<dbReference type="Proteomes" id="UP000631421">
    <property type="component" value="Unassembled WGS sequence"/>
</dbReference>
<dbReference type="EMBL" id="JACJPY010000064">
    <property type="protein sequence ID" value="MBD2151723.1"/>
    <property type="molecule type" value="Genomic_DNA"/>
</dbReference>
<evidence type="ECO:0000256" key="2">
    <source>
        <dbReference type="SAM" id="Phobius"/>
    </source>
</evidence>
<feature type="transmembrane region" description="Helical" evidence="2">
    <location>
        <begin position="6"/>
        <end position="28"/>
    </location>
</feature>
<keyword evidence="1" id="KW-0175">Coiled coil</keyword>
<organism evidence="3 4">
    <name type="scientific">Pseudanabaena cinerea FACHB-1277</name>
    <dbReference type="NCBI Taxonomy" id="2949581"/>
    <lineage>
        <taxon>Bacteria</taxon>
        <taxon>Bacillati</taxon>
        <taxon>Cyanobacteriota</taxon>
        <taxon>Cyanophyceae</taxon>
        <taxon>Pseudanabaenales</taxon>
        <taxon>Pseudanabaenaceae</taxon>
        <taxon>Pseudanabaena</taxon>
        <taxon>Pseudanabaena cinerea</taxon>
    </lineage>
</organism>
<gene>
    <name evidence="3" type="ORF">H6F44_16575</name>
</gene>
<keyword evidence="4" id="KW-1185">Reference proteome</keyword>
<dbReference type="AlphaFoldDB" id="A0A926UVS9"/>
<protein>
    <recommendedName>
        <fullName evidence="5">YtxH domain-containing protein</fullName>
    </recommendedName>
</protein>
<keyword evidence="2" id="KW-0812">Transmembrane</keyword>